<dbReference type="InterPro" id="IPR020084">
    <property type="entry name" value="NUDIX_hydrolase_CS"/>
</dbReference>
<evidence type="ECO:0000313" key="5">
    <source>
        <dbReference type="Proteomes" id="UP000219327"/>
    </source>
</evidence>
<comment type="cofactor">
    <cofactor evidence="1">
        <name>Mg(2+)</name>
        <dbReference type="ChEBI" id="CHEBI:18420"/>
    </cofactor>
</comment>
<evidence type="ECO:0000259" key="3">
    <source>
        <dbReference type="PROSITE" id="PS51462"/>
    </source>
</evidence>
<dbReference type="PANTHER" id="PTHR43222:SF2">
    <property type="entry name" value="NUDIX HYDROLASE 23, CHLOROPLASTIC"/>
    <property type="match status" value="1"/>
</dbReference>
<keyword evidence="2 4" id="KW-0378">Hydrolase</keyword>
<dbReference type="Gene3D" id="2.20.70.10">
    <property type="match status" value="1"/>
</dbReference>
<name>A0A2A5WJY2_9GAMM</name>
<evidence type="ECO:0000256" key="2">
    <source>
        <dbReference type="ARBA" id="ARBA00022801"/>
    </source>
</evidence>
<dbReference type="InterPro" id="IPR015797">
    <property type="entry name" value="NUDIX_hydrolase-like_dom_sf"/>
</dbReference>
<dbReference type="Proteomes" id="UP000219327">
    <property type="component" value="Unassembled WGS sequence"/>
</dbReference>
<dbReference type="PANTHER" id="PTHR43222">
    <property type="entry name" value="NUDIX HYDROLASE 23"/>
    <property type="match status" value="1"/>
</dbReference>
<dbReference type="PROSITE" id="PS00893">
    <property type="entry name" value="NUDIX_BOX"/>
    <property type="match status" value="1"/>
</dbReference>
<evidence type="ECO:0000256" key="1">
    <source>
        <dbReference type="ARBA" id="ARBA00001946"/>
    </source>
</evidence>
<comment type="caution">
    <text evidence="4">The sequence shown here is derived from an EMBL/GenBank/DDBJ whole genome shotgun (WGS) entry which is preliminary data.</text>
</comment>
<feature type="domain" description="Nudix hydrolase" evidence="3">
    <location>
        <begin position="36"/>
        <end position="163"/>
    </location>
</feature>
<organism evidence="4 5">
    <name type="scientific">OM182 bacterium MED-G24</name>
    <dbReference type="NCBI Taxonomy" id="1986255"/>
    <lineage>
        <taxon>Bacteria</taxon>
        <taxon>Pseudomonadati</taxon>
        <taxon>Pseudomonadota</taxon>
        <taxon>Gammaproteobacteria</taxon>
        <taxon>OMG group</taxon>
        <taxon>OM182 clade</taxon>
    </lineage>
</organism>
<dbReference type="Gene3D" id="3.90.79.10">
    <property type="entry name" value="Nucleoside Triphosphate Pyrophosphohydrolase"/>
    <property type="match status" value="1"/>
</dbReference>
<dbReference type="InterPro" id="IPR000086">
    <property type="entry name" value="NUDIX_hydrolase_dom"/>
</dbReference>
<dbReference type="AlphaFoldDB" id="A0A2A5WJY2"/>
<dbReference type="CDD" id="cd04511">
    <property type="entry name" value="NUDIX_Hydrolase"/>
    <property type="match status" value="1"/>
</dbReference>
<sequence>MKFCNQCGAEGHYTIPSGDNRERFVCKSCGHIHYENPRIIAGCLPIHEDQVLLCKRAIEPRYGLWTLPAGFLENRESTLTGALREASEEANLNAEPQGLYTVFSLPHISQVYMFYRVHLLDLDFSAGEESLDVRLYKEEEIPWNELSFPVVNRTLAHYFEDRKTGQFPVHEMTLDRSTDPLL</sequence>
<proteinExistence type="predicted"/>
<dbReference type="EMBL" id="NTKD01000058">
    <property type="protein sequence ID" value="PDH36845.1"/>
    <property type="molecule type" value="Genomic_DNA"/>
</dbReference>
<evidence type="ECO:0000313" key="4">
    <source>
        <dbReference type="EMBL" id="PDH36845.1"/>
    </source>
</evidence>
<dbReference type="InterPro" id="IPR029401">
    <property type="entry name" value="Nudix_N"/>
</dbReference>
<gene>
    <name evidence="4" type="ORF">CNE99_09010</name>
</gene>
<reference evidence="4 5" key="1">
    <citation type="submission" date="2017-08" db="EMBL/GenBank/DDBJ databases">
        <title>Fine stratification of microbial communities through a metagenomic profile of the photic zone.</title>
        <authorList>
            <person name="Haro-Moreno J.M."/>
            <person name="Lopez-Perez M."/>
            <person name="De La Torre J."/>
            <person name="Picazo A."/>
            <person name="Camacho A."/>
            <person name="Rodriguez-Valera F."/>
        </authorList>
    </citation>
    <scope>NUCLEOTIDE SEQUENCE [LARGE SCALE GENOMIC DNA]</scope>
    <source>
        <strain evidence="4">MED-G24</strain>
    </source>
</reference>
<protein>
    <submittedName>
        <fullName evidence="4">NUDIX hydrolase</fullName>
    </submittedName>
</protein>
<dbReference type="SUPFAM" id="SSF55811">
    <property type="entry name" value="Nudix"/>
    <property type="match status" value="1"/>
</dbReference>
<dbReference type="Pfam" id="PF14803">
    <property type="entry name" value="Zn_ribbon_Nudix"/>
    <property type="match status" value="1"/>
</dbReference>
<dbReference type="PROSITE" id="PS51462">
    <property type="entry name" value="NUDIX"/>
    <property type="match status" value="1"/>
</dbReference>
<accession>A0A2A5WJY2</accession>
<dbReference type="Pfam" id="PF00293">
    <property type="entry name" value="NUDIX"/>
    <property type="match status" value="1"/>
</dbReference>
<dbReference type="GO" id="GO:0016787">
    <property type="term" value="F:hydrolase activity"/>
    <property type="evidence" value="ECO:0007669"/>
    <property type="project" value="UniProtKB-KW"/>
</dbReference>